<proteinExistence type="predicted"/>
<reference evidence="1 2" key="1">
    <citation type="journal article" date="2018" name="Evol. Lett.">
        <title>Horizontal gene cluster transfer increased hallucinogenic mushroom diversity.</title>
        <authorList>
            <person name="Reynolds H.T."/>
            <person name="Vijayakumar V."/>
            <person name="Gluck-Thaler E."/>
            <person name="Korotkin H.B."/>
            <person name="Matheny P.B."/>
            <person name="Slot J.C."/>
        </authorList>
    </citation>
    <scope>NUCLEOTIDE SEQUENCE [LARGE SCALE GENOMIC DNA]</scope>
    <source>
        <strain evidence="1 2">2631</strain>
    </source>
</reference>
<evidence type="ECO:0000313" key="2">
    <source>
        <dbReference type="Proteomes" id="UP000283269"/>
    </source>
</evidence>
<protein>
    <submittedName>
        <fullName evidence="1">Uncharacterized protein</fullName>
    </submittedName>
</protein>
<keyword evidence="2" id="KW-1185">Reference proteome</keyword>
<evidence type="ECO:0000313" key="1">
    <source>
        <dbReference type="EMBL" id="PPQ87808.1"/>
    </source>
</evidence>
<organism evidence="1 2">
    <name type="scientific">Psilocybe cyanescens</name>
    <dbReference type="NCBI Taxonomy" id="93625"/>
    <lineage>
        <taxon>Eukaryota</taxon>
        <taxon>Fungi</taxon>
        <taxon>Dikarya</taxon>
        <taxon>Basidiomycota</taxon>
        <taxon>Agaricomycotina</taxon>
        <taxon>Agaricomycetes</taxon>
        <taxon>Agaricomycetidae</taxon>
        <taxon>Agaricales</taxon>
        <taxon>Agaricineae</taxon>
        <taxon>Strophariaceae</taxon>
        <taxon>Psilocybe</taxon>
    </lineage>
</organism>
<dbReference type="EMBL" id="NHYD01002207">
    <property type="protein sequence ID" value="PPQ87808.1"/>
    <property type="molecule type" value="Genomic_DNA"/>
</dbReference>
<gene>
    <name evidence="1" type="ORF">CVT25_008852</name>
</gene>
<dbReference type="Proteomes" id="UP000283269">
    <property type="component" value="Unassembled WGS sequence"/>
</dbReference>
<dbReference type="InParanoid" id="A0A409XAI1"/>
<comment type="caution">
    <text evidence="1">The sequence shown here is derived from an EMBL/GenBank/DDBJ whole genome shotgun (WGS) entry which is preliminary data.</text>
</comment>
<sequence>MAPPNAATVGMTCYFNHQGPPEPSHQHLQHKEHTARQRALQHDHAFELAPAANVHGGRQERLPNDKLVDICLDEQVDVRSETVPFLQGLVQEDDYQRHKNDYQRHEDELDDKKQADPSAEVGWLARITSLDLKVLVYLYRMVMYDVEKRYRAEMARLKGFLRMQGVSEAELDLHFSWAFLRIDDDDITGTILTLTAVVASDLKLEVSPWIWNTRLWFFKSELGSLCRSPLIKEDEDAANANATAKDDDVYHTSPPFNIQDALLAIRLKGFLRMQGAPEAGLDVEFFEDQEMSREEEDDNEDKRLINKVEREIRVIQLGLQEPAPSIPAPSLNGAQVPARPIQSSPLPHSPEPVCVRVGRPVPRYPARIIYDCVAAHEASRSACMLEVWRRWFWWFQWKKGLGSGLRRELRRCA</sequence>
<accession>A0A409XAI1</accession>
<name>A0A409XAI1_PSICY</name>
<dbReference type="AlphaFoldDB" id="A0A409XAI1"/>